<protein>
    <recommendedName>
        <fullName evidence="3">Response regulator receiver domain-containing protein</fullName>
    </recommendedName>
</protein>
<name>A0A1N6Y136_9SPIO</name>
<gene>
    <name evidence="1" type="ORF">SAMN05920897_1361</name>
</gene>
<dbReference type="AlphaFoldDB" id="A0A1N6Y136"/>
<dbReference type="STRING" id="159291.SAMN05920897_1361"/>
<dbReference type="Proteomes" id="UP000186400">
    <property type="component" value="Unassembled WGS sequence"/>
</dbReference>
<keyword evidence="2" id="KW-1185">Reference proteome</keyword>
<dbReference type="Gene3D" id="3.40.50.2300">
    <property type="match status" value="1"/>
</dbReference>
<organism evidence="1 2">
    <name type="scientific">Alkalispirochaeta americana</name>
    <dbReference type="NCBI Taxonomy" id="159291"/>
    <lineage>
        <taxon>Bacteria</taxon>
        <taxon>Pseudomonadati</taxon>
        <taxon>Spirochaetota</taxon>
        <taxon>Spirochaetia</taxon>
        <taxon>Spirochaetales</taxon>
        <taxon>Spirochaetaceae</taxon>
        <taxon>Alkalispirochaeta</taxon>
    </lineage>
</organism>
<sequence length="212" mass="25120">MFRKQKFVRNFELESLKEKTRILFIDDEERKKTIDYLDKERWRAQWIDDLDSMEKTALKDSHIIFVDIMGVGKKLEKEYEGLDLIVSIKEKYPEKKVVVYSSKSMHDIFHPANEIVDKRILKRAGDFEVFRSAIEELSKKCFNWDSVIEEIFRLIKDELPSGYRKEDLSKVLLKSINKDKSLNEKKIRTMLTVGKTTYDILMPLLSLYLGAK</sequence>
<evidence type="ECO:0008006" key="3">
    <source>
        <dbReference type="Google" id="ProtNLM"/>
    </source>
</evidence>
<evidence type="ECO:0000313" key="2">
    <source>
        <dbReference type="Proteomes" id="UP000186400"/>
    </source>
</evidence>
<dbReference type="EMBL" id="FTMS01000036">
    <property type="protein sequence ID" value="SIR08189.1"/>
    <property type="molecule type" value="Genomic_DNA"/>
</dbReference>
<reference evidence="1 2" key="1">
    <citation type="submission" date="2017-01" db="EMBL/GenBank/DDBJ databases">
        <authorList>
            <person name="Mah S.A."/>
            <person name="Swanson W.J."/>
            <person name="Moy G.W."/>
            <person name="Vacquier V.D."/>
        </authorList>
    </citation>
    <scope>NUCLEOTIDE SEQUENCE [LARGE SCALE GENOMIC DNA]</scope>
    <source>
        <strain evidence="1 2">ASpG1</strain>
    </source>
</reference>
<accession>A0A1N6Y136</accession>
<proteinExistence type="predicted"/>
<dbReference type="OrthoDB" id="1353929at2"/>
<dbReference type="RefSeq" id="WP_076489982.1">
    <property type="nucleotide sequence ID" value="NZ_FTMS01000036.1"/>
</dbReference>
<evidence type="ECO:0000313" key="1">
    <source>
        <dbReference type="EMBL" id="SIR08189.1"/>
    </source>
</evidence>